<dbReference type="NCBIfam" id="NF033559">
    <property type="entry name" value="transpos_IS1634"/>
    <property type="match status" value="1"/>
</dbReference>
<reference evidence="2" key="1">
    <citation type="submission" date="2019-08" db="EMBL/GenBank/DDBJ databases">
        <authorList>
            <person name="Kucharzyk K."/>
            <person name="Murdoch R.W."/>
            <person name="Higgins S."/>
            <person name="Loffler F."/>
        </authorList>
    </citation>
    <scope>NUCLEOTIDE SEQUENCE</scope>
</reference>
<accession>A0A644ZZL9</accession>
<dbReference type="InterPro" id="IPR002559">
    <property type="entry name" value="Transposase_11"/>
</dbReference>
<dbReference type="InterPro" id="IPR012337">
    <property type="entry name" value="RNaseH-like_sf"/>
</dbReference>
<protein>
    <recommendedName>
        <fullName evidence="1">Transposase IS4-like domain-containing protein</fullName>
    </recommendedName>
</protein>
<feature type="domain" description="Transposase IS4-like" evidence="1">
    <location>
        <begin position="184"/>
        <end position="475"/>
    </location>
</feature>
<evidence type="ECO:0000259" key="1">
    <source>
        <dbReference type="Pfam" id="PF01609"/>
    </source>
</evidence>
<dbReference type="GO" id="GO:0003677">
    <property type="term" value="F:DNA binding"/>
    <property type="evidence" value="ECO:0007669"/>
    <property type="project" value="InterPro"/>
</dbReference>
<dbReference type="AlphaFoldDB" id="A0A644ZZL9"/>
<name>A0A644ZZL9_9ZZZZ</name>
<evidence type="ECO:0000313" key="2">
    <source>
        <dbReference type="EMBL" id="MPM46419.1"/>
    </source>
</evidence>
<sequence length="564" mass="65055">MTKAPNIGIIVSMIDANAKPTKIIRVTNKKNGVTYLYEDQAFWNSEKKRGEHKRKCIGRLGPDGNEIYNDFYLARKEAAKAENPLVSKTTLMGQNLILDKVVKDVGIQPVLKEAFGADDADAILQLARYSVCEGKALSRAEDWLNDRGFNGNALCSQRISELLASLSDDRRNTFFKLWISKQAKKKALLFDITSISSYGKNNTYVERGYNRDHENLRQINLGLLSAHSSNVPLWYSELPGSMSDSLVLDHVLRSLEKLDVKDINLVGDRGFYSEANLRNIADKGQKFTIPVPSSLKWQKELIDKVRPSIRRPANIIRNPEDDKSYIYGVTDYKTESYGRTWRHVYFDPVRKEQDIASLMLKLRKCEEELAGGDAFEKHRNLYDTYFTVKDTPKRGRKVSLNEEAVNAYIDGYSGFWIILTNAQKDASKALGHYNRRCDTEFHFDDMKNLLDCNRLNVHTEKTMKGRLFVNFITLILLNDLRGKVSAIKPRDRKYWDFKDMLNKVSTYSRIHFTGTYKDLWTVPTKAQRLIFNLLKIEYHWKGKIVNLEKPIEPEEDDEQEDEET</sequence>
<dbReference type="SUPFAM" id="SSF53098">
    <property type="entry name" value="Ribonuclease H-like"/>
    <property type="match status" value="1"/>
</dbReference>
<dbReference type="GO" id="GO:0004803">
    <property type="term" value="F:transposase activity"/>
    <property type="evidence" value="ECO:0007669"/>
    <property type="project" value="InterPro"/>
</dbReference>
<dbReference type="PANTHER" id="PTHR34614:SF2">
    <property type="entry name" value="TRANSPOSASE IS4-LIKE DOMAIN-CONTAINING PROTEIN"/>
    <property type="match status" value="1"/>
</dbReference>
<dbReference type="Pfam" id="PF01609">
    <property type="entry name" value="DDE_Tnp_1"/>
    <property type="match status" value="1"/>
</dbReference>
<gene>
    <name evidence="2" type="ORF">SDC9_93119</name>
</gene>
<proteinExistence type="predicted"/>
<dbReference type="PANTHER" id="PTHR34614">
    <property type="match status" value="1"/>
</dbReference>
<dbReference type="EMBL" id="VSSQ01011271">
    <property type="protein sequence ID" value="MPM46419.1"/>
    <property type="molecule type" value="Genomic_DNA"/>
</dbReference>
<comment type="caution">
    <text evidence="2">The sequence shown here is derived from an EMBL/GenBank/DDBJ whole genome shotgun (WGS) entry which is preliminary data.</text>
</comment>
<organism evidence="2">
    <name type="scientific">bioreactor metagenome</name>
    <dbReference type="NCBI Taxonomy" id="1076179"/>
    <lineage>
        <taxon>unclassified sequences</taxon>
        <taxon>metagenomes</taxon>
        <taxon>ecological metagenomes</taxon>
    </lineage>
</organism>
<dbReference type="GO" id="GO:0006313">
    <property type="term" value="P:DNA transposition"/>
    <property type="evidence" value="ECO:0007669"/>
    <property type="project" value="InterPro"/>
</dbReference>
<dbReference type="InterPro" id="IPR047654">
    <property type="entry name" value="IS1634_transpos"/>
</dbReference>